<keyword evidence="1" id="KW-0472">Membrane</keyword>
<gene>
    <name evidence="2" type="ORF">M5K25_019423</name>
</gene>
<keyword evidence="3" id="KW-1185">Reference proteome</keyword>
<protein>
    <submittedName>
        <fullName evidence="2">Uncharacterized protein</fullName>
    </submittedName>
</protein>
<organism evidence="2 3">
    <name type="scientific">Dendrobium thyrsiflorum</name>
    <name type="common">Pinecone-like raceme dendrobium</name>
    <name type="synonym">Orchid</name>
    <dbReference type="NCBI Taxonomy" id="117978"/>
    <lineage>
        <taxon>Eukaryota</taxon>
        <taxon>Viridiplantae</taxon>
        <taxon>Streptophyta</taxon>
        <taxon>Embryophyta</taxon>
        <taxon>Tracheophyta</taxon>
        <taxon>Spermatophyta</taxon>
        <taxon>Magnoliopsida</taxon>
        <taxon>Liliopsida</taxon>
        <taxon>Asparagales</taxon>
        <taxon>Orchidaceae</taxon>
        <taxon>Epidendroideae</taxon>
        <taxon>Malaxideae</taxon>
        <taxon>Dendrobiinae</taxon>
        <taxon>Dendrobium</taxon>
    </lineage>
</organism>
<evidence type="ECO:0000313" key="2">
    <source>
        <dbReference type="EMBL" id="KAL0911291.1"/>
    </source>
</evidence>
<dbReference type="Proteomes" id="UP001552299">
    <property type="component" value="Unassembled WGS sequence"/>
</dbReference>
<keyword evidence="1" id="KW-1133">Transmembrane helix</keyword>
<evidence type="ECO:0000313" key="3">
    <source>
        <dbReference type="Proteomes" id="UP001552299"/>
    </source>
</evidence>
<keyword evidence="1" id="KW-0812">Transmembrane</keyword>
<evidence type="ECO:0000256" key="1">
    <source>
        <dbReference type="SAM" id="Phobius"/>
    </source>
</evidence>
<dbReference type="EMBL" id="JANQDX010000015">
    <property type="protein sequence ID" value="KAL0911291.1"/>
    <property type="molecule type" value="Genomic_DNA"/>
</dbReference>
<reference evidence="2 3" key="1">
    <citation type="journal article" date="2024" name="Plant Biotechnol. J.">
        <title>Dendrobium thyrsiflorum genome and its molecular insights into genes involved in important horticultural traits.</title>
        <authorList>
            <person name="Chen B."/>
            <person name="Wang J.Y."/>
            <person name="Zheng P.J."/>
            <person name="Li K.L."/>
            <person name="Liang Y.M."/>
            <person name="Chen X.F."/>
            <person name="Zhang C."/>
            <person name="Zhao X."/>
            <person name="He X."/>
            <person name="Zhang G.Q."/>
            <person name="Liu Z.J."/>
            <person name="Xu Q."/>
        </authorList>
    </citation>
    <scope>NUCLEOTIDE SEQUENCE [LARGE SCALE GENOMIC DNA]</scope>
    <source>
        <strain evidence="2">GZMU011</strain>
    </source>
</reference>
<feature type="transmembrane region" description="Helical" evidence="1">
    <location>
        <begin position="46"/>
        <end position="64"/>
    </location>
</feature>
<name>A0ABD0ULQ8_DENTH</name>
<dbReference type="AlphaFoldDB" id="A0ABD0ULQ8"/>
<sequence>MFVPVLYAGVDGIGSFMDELQSITIIKAIRRMKNVQKSSSATAPEVPATTATVLLLLFVLIFPTKKGNFRKKRLLLVT</sequence>
<accession>A0ABD0ULQ8</accession>
<proteinExistence type="predicted"/>
<comment type="caution">
    <text evidence="2">The sequence shown here is derived from an EMBL/GenBank/DDBJ whole genome shotgun (WGS) entry which is preliminary data.</text>
</comment>